<name>A0ABX8J8H2_9BACT</name>
<sequence>MRRRYHRGKCAVNGFFALAPWQSIAAMKKDGKVKPFAPANRAAAGFLPVRCRC</sequence>
<keyword evidence="2" id="KW-1185">Reference proteome</keyword>
<proteinExistence type="predicted"/>
<dbReference type="RefSeq" id="WP_216801473.1">
    <property type="nucleotide sequence ID" value="NZ_CP076723.1"/>
</dbReference>
<evidence type="ECO:0000313" key="1">
    <source>
        <dbReference type="EMBL" id="QWV94748.1"/>
    </source>
</evidence>
<evidence type="ECO:0000313" key="2">
    <source>
        <dbReference type="Proteomes" id="UP000683557"/>
    </source>
</evidence>
<dbReference type="Proteomes" id="UP000683557">
    <property type="component" value="Chromosome"/>
</dbReference>
<gene>
    <name evidence="1" type="ORF">KP004_06105</name>
</gene>
<protein>
    <submittedName>
        <fullName evidence="1">Uncharacterized protein</fullName>
    </submittedName>
</protein>
<accession>A0ABX8J8H2</accession>
<dbReference type="EMBL" id="CP076723">
    <property type="protein sequence ID" value="QWV94748.1"/>
    <property type="molecule type" value="Genomic_DNA"/>
</dbReference>
<organism evidence="1 2">
    <name type="scientific">Geomonas oryzisoli</name>
    <dbReference type="NCBI Taxonomy" id="2847992"/>
    <lineage>
        <taxon>Bacteria</taxon>
        <taxon>Pseudomonadati</taxon>
        <taxon>Thermodesulfobacteriota</taxon>
        <taxon>Desulfuromonadia</taxon>
        <taxon>Geobacterales</taxon>
        <taxon>Geobacteraceae</taxon>
        <taxon>Geomonas</taxon>
    </lineage>
</organism>
<reference evidence="1 2" key="1">
    <citation type="submission" date="2021-06" db="EMBL/GenBank/DDBJ databases">
        <title>Gemonas diversity in paddy soil.</title>
        <authorList>
            <person name="Liu G."/>
        </authorList>
    </citation>
    <scope>NUCLEOTIDE SEQUENCE [LARGE SCALE GENOMIC DNA]</scope>
    <source>
        <strain evidence="1 2">RG10</strain>
    </source>
</reference>